<dbReference type="Pfam" id="PF03795">
    <property type="entry name" value="YCII"/>
    <property type="match status" value="1"/>
</dbReference>
<evidence type="ECO:0000259" key="2">
    <source>
        <dbReference type="Pfam" id="PF03795"/>
    </source>
</evidence>
<evidence type="ECO:0000313" key="4">
    <source>
        <dbReference type="EMBL" id="GKJ88419.1"/>
    </source>
</evidence>
<dbReference type="EMBL" id="CAJOXS020000001">
    <property type="protein sequence ID" value="CAH5980022.1"/>
    <property type="molecule type" value="Genomic_DNA"/>
</dbReference>
<evidence type="ECO:0000313" key="3">
    <source>
        <dbReference type="EMBL" id="CAH5980022.1"/>
    </source>
</evidence>
<reference evidence="4" key="1">
    <citation type="journal article" date="2022" name="J. Appl. Microbiol.">
        <title>PCR-based ORF typing of Klebsiella pneumoniae for rapid identification of global clones and transmission events.</title>
        <authorList>
            <person name="Nonogaki R."/>
            <person name="Iijima A."/>
            <person name="Kawamura K."/>
            <person name="Kayama S."/>
            <person name="Sugai M."/>
            <person name="Yagi T."/>
            <person name="Arakawa Y."/>
            <person name="Doi Y."/>
            <person name="Suzuki M."/>
        </authorList>
    </citation>
    <scope>NUCLEOTIDE SEQUENCE</scope>
    <source>
        <strain evidence="4">NUKP-37</strain>
    </source>
</reference>
<evidence type="ECO:0000256" key="1">
    <source>
        <dbReference type="ARBA" id="ARBA00007689"/>
    </source>
</evidence>
<dbReference type="Gene3D" id="3.30.70.1060">
    <property type="entry name" value="Dimeric alpha+beta barrel"/>
    <property type="match status" value="1"/>
</dbReference>
<accession>A0A9P0Y5F8</accession>
<dbReference type="AlphaFoldDB" id="A0A9P0Y5F8"/>
<feature type="domain" description="YCII-related" evidence="2">
    <location>
        <begin position="1"/>
        <end position="75"/>
    </location>
</feature>
<reference evidence="3" key="2">
    <citation type="submission" date="2022-05" db="EMBL/GenBank/DDBJ databases">
        <authorList>
            <person name="Alioto T."/>
            <person name="Alioto T."/>
            <person name="Gomez Garrido J."/>
        </authorList>
    </citation>
    <scope>NUCLEOTIDE SEQUENCE</scope>
    <source>
        <strain evidence="3">0</strain>
    </source>
</reference>
<organism evidence="3 5">
    <name type="scientific">Klebsiella variicola</name>
    <dbReference type="NCBI Taxonomy" id="244366"/>
    <lineage>
        <taxon>Bacteria</taxon>
        <taxon>Pseudomonadati</taxon>
        <taxon>Pseudomonadota</taxon>
        <taxon>Gammaproteobacteria</taxon>
        <taxon>Enterobacterales</taxon>
        <taxon>Enterobacteriaceae</taxon>
        <taxon>Klebsiella/Raoultella group</taxon>
        <taxon>Klebsiella</taxon>
        <taxon>Klebsiella pneumoniae complex</taxon>
    </lineage>
</organism>
<sequence>MMHAITLTYLRSEEEISAHLEAHKQWLMRGIKEGKILFAGPVDNHAGGFILMRGNDKPLIHAFLQEDPFIEHNIADAVLLSFEPLLCAQGVPVAWADKAKFI</sequence>
<dbReference type="SUPFAM" id="SSF54909">
    <property type="entry name" value="Dimeric alpha+beta barrel"/>
    <property type="match status" value="1"/>
</dbReference>
<name>A0A9P0Y5F8_KLEVA</name>
<protein>
    <recommendedName>
        <fullName evidence="2">YCII-related domain-containing protein</fullName>
    </recommendedName>
</protein>
<dbReference type="RefSeq" id="WP_023340176.1">
    <property type="nucleotide sequence ID" value="NZ_BIGQ01000001.1"/>
</dbReference>
<gene>
    <name evidence="3" type="ORF">AN2335V1_0802</name>
    <name evidence="4" type="ORF">NUKP37_11800</name>
</gene>
<evidence type="ECO:0000313" key="5">
    <source>
        <dbReference type="Proteomes" id="UP000789617"/>
    </source>
</evidence>
<dbReference type="Proteomes" id="UP000789617">
    <property type="component" value="Unassembled WGS sequence"/>
</dbReference>
<dbReference type="Proteomes" id="UP001060507">
    <property type="component" value="Unassembled WGS sequence"/>
</dbReference>
<dbReference type="EMBL" id="BQTA01000002">
    <property type="protein sequence ID" value="GKJ88419.1"/>
    <property type="molecule type" value="Genomic_DNA"/>
</dbReference>
<comment type="caution">
    <text evidence="3">The sequence shown here is derived from an EMBL/GenBank/DDBJ whole genome shotgun (WGS) entry which is preliminary data.</text>
</comment>
<dbReference type="InterPro" id="IPR011008">
    <property type="entry name" value="Dimeric_a/b-barrel"/>
</dbReference>
<dbReference type="PANTHER" id="PTHR37828">
    <property type="entry name" value="GSR2449 PROTEIN"/>
    <property type="match status" value="1"/>
</dbReference>
<keyword evidence="5" id="KW-1185">Reference proteome</keyword>
<proteinExistence type="inferred from homology"/>
<dbReference type="InterPro" id="IPR005545">
    <property type="entry name" value="YCII"/>
</dbReference>
<comment type="similarity">
    <text evidence="1">Belongs to the YciI family.</text>
</comment>
<dbReference type="PANTHER" id="PTHR37828:SF1">
    <property type="entry name" value="YCII-RELATED DOMAIN-CONTAINING PROTEIN"/>
    <property type="match status" value="1"/>
</dbReference>